<dbReference type="GO" id="GO:0050998">
    <property type="term" value="F:nitric-oxide synthase binding"/>
    <property type="evidence" value="ECO:0007669"/>
    <property type="project" value="TreeGrafter"/>
</dbReference>
<evidence type="ECO:0000256" key="1">
    <source>
        <dbReference type="SAM" id="MobiDB-lite"/>
    </source>
</evidence>
<feature type="region of interest" description="Disordered" evidence="1">
    <location>
        <begin position="121"/>
        <end position="165"/>
    </location>
</feature>
<name>A0A6V7HM88_9HYME</name>
<dbReference type="InterPro" id="IPR051133">
    <property type="entry name" value="Adapter_Engulfment-Domain"/>
</dbReference>
<feature type="region of interest" description="Disordered" evidence="1">
    <location>
        <begin position="393"/>
        <end position="447"/>
    </location>
</feature>
<dbReference type="PANTHER" id="PTHR11232:SF17">
    <property type="entry name" value="CAPON-LIKE PROTEIN"/>
    <property type="match status" value="1"/>
</dbReference>
<feature type="compositionally biased region" description="Acidic residues" evidence="1">
    <location>
        <begin position="79"/>
        <end position="89"/>
    </location>
</feature>
<organism evidence="2 3">
    <name type="scientific">Heterotrigona itama</name>
    <dbReference type="NCBI Taxonomy" id="395501"/>
    <lineage>
        <taxon>Eukaryota</taxon>
        <taxon>Metazoa</taxon>
        <taxon>Ecdysozoa</taxon>
        <taxon>Arthropoda</taxon>
        <taxon>Hexapoda</taxon>
        <taxon>Insecta</taxon>
        <taxon>Pterygota</taxon>
        <taxon>Neoptera</taxon>
        <taxon>Endopterygota</taxon>
        <taxon>Hymenoptera</taxon>
        <taxon>Apocrita</taxon>
        <taxon>Aculeata</taxon>
        <taxon>Apoidea</taxon>
        <taxon>Anthophila</taxon>
        <taxon>Apidae</taxon>
        <taxon>Heterotrigona</taxon>
    </lineage>
</organism>
<feature type="compositionally biased region" description="Polar residues" evidence="1">
    <location>
        <begin position="322"/>
        <end position="340"/>
    </location>
</feature>
<feature type="compositionally biased region" description="Polar residues" evidence="1">
    <location>
        <begin position="433"/>
        <end position="446"/>
    </location>
</feature>
<feature type="region of interest" description="Disordered" evidence="1">
    <location>
        <begin position="60"/>
        <end position="89"/>
    </location>
</feature>
<feature type="region of interest" description="Disordered" evidence="1">
    <location>
        <begin position="298"/>
        <end position="347"/>
    </location>
</feature>
<reference evidence="2" key="1">
    <citation type="submission" date="2020-07" db="EMBL/GenBank/DDBJ databases">
        <authorList>
            <person name="Nazaruddin N."/>
        </authorList>
    </citation>
    <scope>NUCLEOTIDE SEQUENCE</scope>
</reference>
<feature type="non-terminal residue" evidence="2">
    <location>
        <position position="582"/>
    </location>
</feature>
<gene>
    <name evidence="2" type="ORF">MHI_LOCUS912622</name>
</gene>
<accession>A0A6V7HM88</accession>
<feature type="compositionally biased region" description="Polar residues" evidence="1">
    <location>
        <begin position="8"/>
        <end position="33"/>
    </location>
</feature>
<evidence type="ECO:0000313" key="2">
    <source>
        <dbReference type="EMBL" id="CAD1480320.1"/>
    </source>
</evidence>
<dbReference type="AlphaFoldDB" id="A0A6V7HM88"/>
<dbReference type="Proteomes" id="UP000752696">
    <property type="component" value="Unassembled WGS sequence"/>
</dbReference>
<sequence>RNHVSAMLKNSKQMNSEATVSPSSGLAGSSVVETTPKPRKKLSFKEPEIFSYLKLKKPFKKSKPPPLQLTRSTTSADFSFDENPFEEENDDLEELESQAMRVVRTVGQAFEVCHKLSLNNATEERDRGEKEKEREHGENHRDVYEDQDEIPNEQLQPSPSSVHKDISLLGDAEDSVPEQTTVPCLLRTNEVPTNAASTSPIRQSPSGTVTSDCGGGLLVGGELTALKHEIQLLRERLEQQSQQTRAAVAHARLLQDQLAAETAARVEAQARTHQLLMQNKELLEHIGALVGHLREQERISSGHGTSQSQLSGTTTMQQTTTVPDLSNIGQCQRTGGQSSPWELDPPSPYYSYASDPLYSGGLNSMGMQGNSCPADQLQFQTQLLERLHNISPYQSQRSPYNTPSPYTMGPNFLVPPNNRPSSSAQLSPSSMSLRVSQTNSFSSSPVMTHKLDNYVGNPENTELKTTFIKPLPCTGESYFGHVVQETKSKQDRINLHDEIPPIVLDPPPQGKRSETTAKQLSTKKSSNGQGSNKNSSQNQKNLATILRTSGPPPSRTTSARLPPRNDLMSEVQRTTWARHTTK</sequence>
<feature type="compositionally biased region" description="Basic and acidic residues" evidence="1">
    <location>
        <begin position="122"/>
        <end position="144"/>
    </location>
</feature>
<feature type="region of interest" description="Disordered" evidence="1">
    <location>
        <begin position="489"/>
        <end position="582"/>
    </location>
</feature>
<feature type="compositionally biased region" description="Polar residues" evidence="1">
    <location>
        <begin position="571"/>
        <end position="582"/>
    </location>
</feature>
<proteinExistence type="predicted"/>
<protein>
    <recommendedName>
        <fullName evidence="4">Capon-like protein</fullName>
    </recommendedName>
</protein>
<feature type="compositionally biased region" description="Basic and acidic residues" evidence="1">
    <location>
        <begin position="489"/>
        <end position="499"/>
    </location>
</feature>
<feature type="compositionally biased region" description="Low complexity" evidence="1">
    <location>
        <begin position="301"/>
        <end position="321"/>
    </location>
</feature>
<keyword evidence="3" id="KW-1185">Reference proteome</keyword>
<feature type="compositionally biased region" description="Low complexity" evidence="1">
    <location>
        <begin position="523"/>
        <end position="541"/>
    </location>
</feature>
<dbReference type="EMBL" id="CAJDYZ010011936">
    <property type="protein sequence ID" value="CAD1480320.1"/>
    <property type="molecule type" value="Genomic_DNA"/>
</dbReference>
<feature type="region of interest" description="Disordered" evidence="1">
    <location>
        <begin position="1"/>
        <end position="39"/>
    </location>
</feature>
<dbReference type="Gene3D" id="2.30.29.30">
    <property type="entry name" value="Pleckstrin-homology domain (PH domain)/Phosphotyrosine-binding domain (PTB)"/>
    <property type="match status" value="1"/>
</dbReference>
<dbReference type="PANTHER" id="PTHR11232">
    <property type="entry name" value="PHOSPHOTYROSINE INTERACTION DOMAIN-CONTAINING FAMILY MEMBER"/>
    <property type="match status" value="1"/>
</dbReference>
<dbReference type="InterPro" id="IPR011993">
    <property type="entry name" value="PH-like_dom_sf"/>
</dbReference>
<dbReference type="OrthoDB" id="10030336at2759"/>
<evidence type="ECO:0008006" key="4">
    <source>
        <dbReference type="Google" id="ProtNLM"/>
    </source>
</evidence>
<feature type="compositionally biased region" description="Low complexity" evidence="1">
    <location>
        <begin position="421"/>
        <end position="432"/>
    </location>
</feature>
<feature type="compositionally biased region" description="Polar residues" evidence="1">
    <location>
        <begin position="393"/>
        <end position="405"/>
    </location>
</feature>
<comment type="caution">
    <text evidence="2">The sequence shown here is derived from an EMBL/GenBank/DDBJ whole genome shotgun (WGS) entry which is preliminary data.</text>
</comment>
<evidence type="ECO:0000313" key="3">
    <source>
        <dbReference type="Proteomes" id="UP000752696"/>
    </source>
</evidence>